<sequence length="457" mass="51001">MKTQDYIREFFMIFFIRKQIILAIMAAVVFAGVAITLLASPVYQAESAVVLKGGQVLDDPTGVGEGADPKIDAVTEKDLFSEIEILSSFSVFRRATEQLAEQGRYGLSPDQSAEIRRFAGNIASGFEASIVPRSNVINARLEWGDPQAAEDVLAAVLDAYLAQRQQVYNPAEAQQFFKTQMESYQDNLAAMENRLLNVADGQRLSDLEQQVNANVQMIADMQTRLADLRTDRLKQQKLLAFLEQTVNGGDKKTFFYSSIDNMALGDLAREVQGLYVDEAEVLQTYKAGTDRANAVQRQVNRMQGMLQNEAQNIVAKERATLDSLNGQIELIDGKISELRAENRELNRSALKARQIQRQIDITEGTMRTFDKRFQEARIKSETSSDLFSVSVVENPQAGPEPTFPNPKTILPASILLGILLGLTVGFLLEFFDHRFKRPEDLTNYAGIPCTFSVPEYS</sequence>
<dbReference type="RefSeq" id="WP_027287696.1">
    <property type="nucleotide sequence ID" value="NZ_NRRE01000015.1"/>
</dbReference>
<dbReference type="EMBL" id="NRRE01000015">
    <property type="protein sequence ID" value="MBK1696380.1"/>
    <property type="molecule type" value="Genomic_DNA"/>
</dbReference>
<evidence type="ECO:0000313" key="9">
    <source>
        <dbReference type="EMBL" id="MBK1696380.1"/>
    </source>
</evidence>
<evidence type="ECO:0000313" key="10">
    <source>
        <dbReference type="Proteomes" id="UP000778970"/>
    </source>
</evidence>
<evidence type="ECO:0000256" key="4">
    <source>
        <dbReference type="ARBA" id="ARBA00022989"/>
    </source>
</evidence>
<evidence type="ECO:0000256" key="7">
    <source>
        <dbReference type="SAM" id="Phobius"/>
    </source>
</evidence>
<evidence type="ECO:0000256" key="6">
    <source>
        <dbReference type="SAM" id="Coils"/>
    </source>
</evidence>
<reference evidence="9" key="2">
    <citation type="journal article" date="2020" name="Microorganisms">
        <title>Osmotic Adaptation and Compatible Solute Biosynthesis of Phototrophic Bacteria as Revealed from Genome Analyses.</title>
        <authorList>
            <person name="Imhoff J.F."/>
            <person name="Rahn T."/>
            <person name="Kunzel S."/>
            <person name="Keller A."/>
            <person name="Neulinger S.C."/>
        </authorList>
    </citation>
    <scope>NUCLEOTIDE SEQUENCE</scope>
    <source>
        <strain evidence="9">DSM 9154</strain>
    </source>
</reference>
<reference evidence="9" key="1">
    <citation type="submission" date="2017-08" db="EMBL/GenBank/DDBJ databases">
        <authorList>
            <person name="Imhoff J.F."/>
            <person name="Rahn T."/>
            <person name="Kuenzel S."/>
            <person name="Neulinger S.C."/>
        </authorList>
    </citation>
    <scope>NUCLEOTIDE SEQUENCE</scope>
    <source>
        <strain evidence="9">DSM 9154</strain>
    </source>
</reference>
<feature type="transmembrane region" description="Helical" evidence="7">
    <location>
        <begin position="20"/>
        <end position="43"/>
    </location>
</feature>
<keyword evidence="2" id="KW-1003">Cell membrane</keyword>
<evidence type="ECO:0000256" key="2">
    <source>
        <dbReference type="ARBA" id="ARBA00022475"/>
    </source>
</evidence>
<feature type="coiled-coil region" evidence="6">
    <location>
        <begin position="321"/>
        <end position="358"/>
    </location>
</feature>
<evidence type="ECO:0000259" key="8">
    <source>
        <dbReference type="Pfam" id="PF02706"/>
    </source>
</evidence>
<dbReference type="Pfam" id="PF02706">
    <property type="entry name" value="Wzz"/>
    <property type="match status" value="1"/>
</dbReference>
<name>A0A934QH02_9PROT</name>
<dbReference type="InterPro" id="IPR003856">
    <property type="entry name" value="LPS_length_determ_N"/>
</dbReference>
<evidence type="ECO:0000256" key="1">
    <source>
        <dbReference type="ARBA" id="ARBA00004651"/>
    </source>
</evidence>
<keyword evidence="10" id="KW-1185">Reference proteome</keyword>
<organism evidence="9 10">
    <name type="scientific">Rhodovibrio salinarum</name>
    <dbReference type="NCBI Taxonomy" id="1087"/>
    <lineage>
        <taxon>Bacteria</taxon>
        <taxon>Pseudomonadati</taxon>
        <taxon>Pseudomonadota</taxon>
        <taxon>Alphaproteobacteria</taxon>
        <taxon>Rhodospirillales</taxon>
        <taxon>Rhodovibrionaceae</taxon>
        <taxon>Rhodovibrio</taxon>
    </lineage>
</organism>
<evidence type="ECO:0000256" key="5">
    <source>
        <dbReference type="ARBA" id="ARBA00023136"/>
    </source>
</evidence>
<comment type="caution">
    <text evidence="9">The sequence shown here is derived from an EMBL/GenBank/DDBJ whole genome shotgun (WGS) entry which is preliminary data.</text>
</comment>
<dbReference type="Proteomes" id="UP000778970">
    <property type="component" value="Unassembled WGS sequence"/>
</dbReference>
<proteinExistence type="predicted"/>
<dbReference type="PANTHER" id="PTHR32309:SF31">
    <property type="entry name" value="CAPSULAR EXOPOLYSACCHARIDE FAMILY"/>
    <property type="match status" value="1"/>
</dbReference>
<keyword evidence="5 7" id="KW-0472">Membrane</keyword>
<gene>
    <name evidence="9" type="ORF">CKO21_03880</name>
</gene>
<dbReference type="PANTHER" id="PTHR32309">
    <property type="entry name" value="TYROSINE-PROTEIN KINASE"/>
    <property type="match status" value="1"/>
</dbReference>
<feature type="domain" description="Polysaccharide chain length determinant N-terminal" evidence="8">
    <location>
        <begin position="8"/>
        <end position="97"/>
    </location>
</feature>
<comment type="subcellular location">
    <subcellularLocation>
        <location evidence="1">Cell membrane</location>
        <topology evidence="1">Multi-pass membrane protein</topology>
    </subcellularLocation>
</comment>
<dbReference type="AlphaFoldDB" id="A0A934QH02"/>
<accession>A0A934QH02</accession>
<dbReference type="InterPro" id="IPR050445">
    <property type="entry name" value="Bact_polysacc_biosynth/exp"/>
</dbReference>
<keyword evidence="3 7" id="KW-0812">Transmembrane</keyword>
<keyword evidence="4 7" id="KW-1133">Transmembrane helix</keyword>
<dbReference type="GO" id="GO:0005886">
    <property type="term" value="C:plasma membrane"/>
    <property type="evidence" value="ECO:0007669"/>
    <property type="project" value="UniProtKB-SubCell"/>
</dbReference>
<keyword evidence="6" id="KW-0175">Coiled coil</keyword>
<protein>
    <recommendedName>
        <fullName evidence="8">Polysaccharide chain length determinant N-terminal domain-containing protein</fullName>
    </recommendedName>
</protein>
<feature type="transmembrane region" description="Helical" evidence="7">
    <location>
        <begin position="409"/>
        <end position="428"/>
    </location>
</feature>
<evidence type="ECO:0000256" key="3">
    <source>
        <dbReference type="ARBA" id="ARBA00022692"/>
    </source>
</evidence>